<dbReference type="STRING" id="767769.A0A1L9UU69"/>
<evidence type="ECO:0000256" key="1">
    <source>
        <dbReference type="SAM" id="SignalP"/>
    </source>
</evidence>
<gene>
    <name evidence="2" type="ORF">ASPBRDRAFT_205280</name>
</gene>
<organism evidence="2 3">
    <name type="scientific">Aspergillus brasiliensis (strain CBS 101740 / IMI 381727 / IBT 21946)</name>
    <dbReference type="NCBI Taxonomy" id="767769"/>
    <lineage>
        <taxon>Eukaryota</taxon>
        <taxon>Fungi</taxon>
        <taxon>Dikarya</taxon>
        <taxon>Ascomycota</taxon>
        <taxon>Pezizomycotina</taxon>
        <taxon>Eurotiomycetes</taxon>
        <taxon>Eurotiomycetidae</taxon>
        <taxon>Eurotiales</taxon>
        <taxon>Aspergillaceae</taxon>
        <taxon>Aspergillus</taxon>
        <taxon>Aspergillus subgen. Circumdati</taxon>
    </lineage>
</organism>
<evidence type="ECO:0000313" key="2">
    <source>
        <dbReference type="EMBL" id="OJJ75293.1"/>
    </source>
</evidence>
<dbReference type="OrthoDB" id="3660930at2759"/>
<name>A0A1L9UU69_ASPBC</name>
<feature type="chain" id="PRO_5013064103" evidence="1">
    <location>
        <begin position="18"/>
        <end position="182"/>
    </location>
</feature>
<dbReference type="Proteomes" id="UP000184499">
    <property type="component" value="Unassembled WGS sequence"/>
</dbReference>
<evidence type="ECO:0000313" key="3">
    <source>
        <dbReference type="Proteomes" id="UP000184499"/>
    </source>
</evidence>
<proteinExistence type="predicted"/>
<reference evidence="3" key="1">
    <citation type="journal article" date="2017" name="Genome Biol.">
        <title>Comparative genomics reveals high biological diversity and specific adaptations in the industrially and medically important fungal genus Aspergillus.</title>
        <authorList>
            <person name="de Vries R.P."/>
            <person name="Riley R."/>
            <person name="Wiebenga A."/>
            <person name="Aguilar-Osorio G."/>
            <person name="Amillis S."/>
            <person name="Uchima C.A."/>
            <person name="Anderluh G."/>
            <person name="Asadollahi M."/>
            <person name="Askin M."/>
            <person name="Barry K."/>
            <person name="Battaglia E."/>
            <person name="Bayram O."/>
            <person name="Benocci T."/>
            <person name="Braus-Stromeyer S.A."/>
            <person name="Caldana C."/>
            <person name="Canovas D."/>
            <person name="Cerqueira G.C."/>
            <person name="Chen F."/>
            <person name="Chen W."/>
            <person name="Choi C."/>
            <person name="Clum A."/>
            <person name="Dos Santos R.A."/>
            <person name="Damasio A.R."/>
            <person name="Diallinas G."/>
            <person name="Emri T."/>
            <person name="Fekete E."/>
            <person name="Flipphi M."/>
            <person name="Freyberg S."/>
            <person name="Gallo A."/>
            <person name="Gournas C."/>
            <person name="Habgood R."/>
            <person name="Hainaut M."/>
            <person name="Harispe M.L."/>
            <person name="Henrissat B."/>
            <person name="Hilden K.S."/>
            <person name="Hope R."/>
            <person name="Hossain A."/>
            <person name="Karabika E."/>
            <person name="Karaffa L."/>
            <person name="Karanyi Z."/>
            <person name="Krasevec N."/>
            <person name="Kuo A."/>
            <person name="Kusch H."/>
            <person name="LaButti K."/>
            <person name="Lagendijk E.L."/>
            <person name="Lapidus A."/>
            <person name="Levasseur A."/>
            <person name="Lindquist E."/>
            <person name="Lipzen A."/>
            <person name="Logrieco A.F."/>
            <person name="MacCabe A."/>
            <person name="Maekelae M.R."/>
            <person name="Malavazi I."/>
            <person name="Melin P."/>
            <person name="Meyer V."/>
            <person name="Mielnichuk N."/>
            <person name="Miskei M."/>
            <person name="Molnar A.P."/>
            <person name="Mule G."/>
            <person name="Ngan C.Y."/>
            <person name="Orejas M."/>
            <person name="Orosz E."/>
            <person name="Ouedraogo J.P."/>
            <person name="Overkamp K.M."/>
            <person name="Park H.-S."/>
            <person name="Perrone G."/>
            <person name="Piumi F."/>
            <person name="Punt P.J."/>
            <person name="Ram A.F."/>
            <person name="Ramon A."/>
            <person name="Rauscher S."/>
            <person name="Record E."/>
            <person name="Riano-Pachon D.M."/>
            <person name="Robert V."/>
            <person name="Roehrig J."/>
            <person name="Ruller R."/>
            <person name="Salamov A."/>
            <person name="Salih N.S."/>
            <person name="Samson R.A."/>
            <person name="Sandor E."/>
            <person name="Sanguinetti M."/>
            <person name="Schuetze T."/>
            <person name="Sepcic K."/>
            <person name="Shelest E."/>
            <person name="Sherlock G."/>
            <person name="Sophianopoulou V."/>
            <person name="Squina F.M."/>
            <person name="Sun H."/>
            <person name="Susca A."/>
            <person name="Todd R.B."/>
            <person name="Tsang A."/>
            <person name="Unkles S.E."/>
            <person name="van de Wiele N."/>
            <person name="van Rossen-Uffink D."/>
            <person name="Oliveira J.V."/>
            <person name="Vesth T.C."/>
            <person name="Visser J."/>
            <person name="Yu J.-H."/>
            <person name="Zhou M."/>
            <person name="Andersen M.R."/>
            <person name="Archer D.B."/>
            <person name="Baker S.E."/>
            <person name="Benoit I."/>
            <person name="Brakhage A.A."/>
            <person name="Braus G.H."/>
            <person name="Fischer R."/>
            <person name="Frisvad J.C."/>
            <person name="Goldman G.H."/>
            <person name="Houbraken J."/>
            <person name="Oakley B."/>
            <person name="Pocsi I."/>
            <person name="Scazzocchio C."/>
            <person name="Seiboth B."/>
            <person name="vanKuyk P.A."/>
            <person name="Wortman J."/>
            <person name="Dyer P.S."/>
            <person name="Grigoriev I.V."/>
        </authorList>
    </citation>
    <scope>NUCLEOTIDE SEQUENCE [LARGE SCALE GENOMIC DNA]</scope>
    <source>
        <strain evidence="3">CBS 101740 / IMI 381727 / IBT 21946</strain>
    </source>
</reference>
<dbReference type="VEuPathDB" id="FungiDB:ASPBRDRAFT_205280"/>
<accession>A0A1L9UU69</accession>
<dbReference type="RefSeq" id="XP_067482541.1">
    <property type="nucleotide sequence ID" value="XM_067621733.1"/>
</dbReference>
<protein>
    <submittedName>
        <fullName evidence="2">Uncharacterized protein</fullName>
    </submittedName>
</protein>
<dbReference type="AlphaFoldDB" id="A0A1L9UU69"/>
<sequence>MKLTYLLLSIYSTTALATDPNAEAECGSLGVMKLDPADLPEGVTLADVRKHIRWAQPIPPKLLRRPALQRRPILNMIPREHQRMLQQTRILPHQRHGQQPATLYASHSDRPTPQCMQLEIPTRVQMAHQAGIIHGDPIPQRHQVRLREKDVRIPVRIQRAIFPSIRPYDPVKPAQIRRPGEQ</sequence>
<feature type="signal peptide" evidence="1">
    <location>
        <begin position="1"/>
        <end position="17"/>
    </location>
</feature>
<keyword evidence="1" id="KW-0732">Signal</keyword>
<dbReference type="GeneID" id="93574221"/>
<dbReference type="EMBL" id="KV878681">
    <property type="protein sequence ID" value="OJJ75293.1"/>
    <property type="molecule type" value="Genomic_DNA"/>
</dbReference>
<keyword evidence="3" id="KW-1185">Reference proteome</keyword>